<reference evidence="4" key="1">
    <citation type="submission" date="2022-08" db="UniProtKB">
        <authorList>
            <consortium name="EnsemblMetazoa"/>
        </authorList>
    </citation>
    <scope>IDENTIFICATION</scope>
</reference>
<dbReference type="EnsemblMetazoa" id="ACOM038742-RA">
    <property type="protein sequence ID" value="ACOM038742-PA.1"/>
    <property type="gene ID" value="ACOM038742"/>
</dbReference>
<dbReference type="AlphaFoldDB" id="A0A8W7PWC1"/>
<dbReference type="Pfam" id="PF12169">
    <property type="entry name" value="DNA_pol3_gamma3"/>
    <property type="match status" value="1"/>
</dbReference>
<dbReference type="GO" id="GO:0003677">
    <property type="term" value="F:DNA binding"/>
    <property type="evidence" value="ECO:0007669"/>
    <property type="project" value="InterPro"/>
</dbReference>
<name>A0A8W7PWC1_ANOCL</name>
<evidence type="ECO:0008006" key="5">
    <source>
        <dbReference type="Google" id="ProtNLM"/>
    </source>
</evidence>
<dbReference type="Pfam" id="PF12170">
    <property type="entry name" value="DNA_pol3_tau_5"/>
    <property type="match status" value="1"/>
</dbReference>
<dbReference type="InterPro" id="IPR008921">
    <property type="entry name" value="DNA_pol3_clamp-load_cplx_C"/>
</dbReference>
<dbReference type="SUPFAM" id="SSF48019">
    <property type="entry name" value="post-AAA+ oligomerization domain-like"/>
    <property type="match status" value="1"/>
</dbReference>
<feature type="domain" description="DNA polymerase III gamma subunit" evidence="2">
    <location>
        <begin position="1"/>
        <end position="70"/>
    </location>
</feature>
<feature type="compositionally biased region" description="Low complexity" evidence="1">
    <location>
        <begin position="124"/>
        <end position="140"/>
    </location>
</feature>
<evidence type="ECO:0000256" key="1">
    <source>
        <dbReference type="SAM" id="MobiDB-lite"/>
    </source>
</evidence>
<feature type="compositionally biased region" description="Pro residues" evidence="1">
    <location>
        <begin position="144"/>
        <end position="168"/>
    </location>
</feature>
<feature type="region of interest" description="Disordered" evidence="1">
    <location>
        <begin position="124"/>
        <end position="168"/>
    </location>
</feature>
<evidence type="ECO:0000259" key="3">
    <source>
        <dbReference type="Pfam" id="PF12170"/>
    </source>
</evidence>
<accession>A0A8W7PWC1</accession>
<feature type="region of interest" description="Disordered" evidence="1">
    <location>
        <begin position="181"/>
        <end position="214"/>
    </location>
</feature>
<dbReference type="InterPro" id="IPR021029">
    <property type="entry name" value="DNA_pol_III_tau_dom-5"/>
</dbReference>
<dbReference type="GO" id="GO:0003887">
    <property type="term" value="F:DNA-directed DNA polymerase activity"/>
    <property type="evidence" value="ECO:0007669"/>
    <property type="project" value="InterPro"/>
</dbReference>
<proteinExistence type="predicted"/>
<feature type="region of interest" description="Disordered" evidence="1">
    <location>
        <begin position="79"/>
        <end position="110"/>
    </location>
</feature>
<dbReference type="Proteomes" id="UP000075882">
    <property type="component" value="Unassembled WGS sequence"/>
</dbReference>
<protein>
    <recommendedName>
        <fullName evidence="5">DNA polymerase III subunit gamma/tau</fullName>
    </recommendedName>
</protein>
<dbReference type="Gene3D" id="1.20.272.10">
    <property type="match status" value="1"/>
</dbReference>
<dbReference type="InterPro" id="IPR038249">
    <property type="entry name" value="PolIII_tau_V_sf"/>
</dbReference>
<feature type="compositionally biased region" description="Acidic residues" evidence="1">
    <location>
        <begin position="186"/>
        <end position="200"/>
    </location>
</feature>
<dbReference type="InterPro" id="IPR022754">
    <property type="entry name" value="DNA_pol_III_gamma-3"/>
</dbReference>
<feature type="domain" description="DNA polymerase III tau subunit" evidence="3">
    <location>
        <begin position="237"/>
        <end position="356"/>
    </location>
</feature>
<dbReference type="GO" id="GO:0006260">
    <property type="term" value="P:DNA replication"/>
    <property type="evidence" value="ECO:0007669"/>
    <property type="project" value="InterPro"/>
</dbReference>
<organism evidence="4">
    <name type="scientific">Anopheles coluzzii</name>
    <name type="common">African malaria mosquito</name>
    <dbReference type="NCBI Taxonomy" id="1518534"/>
    <lineage>
        <taxon>Eukaryota</taxon>
        <taxon>Metazoa</taxon>
        <taxon>Ecdysozoa</taxon>
        <taxon>Arthropoda</taxon>
        <taxon>Hexapoda</taxon>
        <taxon>Insecta</taxon>
        <taxon>Pterygota</taxon>
        <taxon>Neoptera</taxon>
        <taxon>Endopterygota</taxon>
        <taxon>Diptera</taxon>
        <taxon>Nematocera</taxon>
        <taxon>Culicoidea</taxon>
        <taxon>Culicidae</taxon>
        <taxon>Anophelinae</taxon>
        <taxon>Anopheles</taxon>
    </lineage>
</organism>
<feature type="compositionally biased region" description="Low complexity" evidence="1">
    <location>
        <begin position="82"/>
        <end position="110"/>
    </location>
</feature>
<evidence type="ECO:0000259" key="2">
    <source>
        <dbReference type="Pfam" id="PF12169"/>
    </source>
</evidence>
<evidence type="ECO:0000313" key="4">
    <source>
        <dbReference type="EnsemblMetazoa" id="ACOM038742-PA.1"/>
    </source>
</evidence>
<dbReference type="Gene3D" id="3.30.300.150">
    <property type="entry name" value="DNA polymerase III, tau subunit, domain V"/>
    <property type="match status" value="1"/>
</dbReference>
<sequence length="362" mass="38072">LLQQLALAQTVPTAIADDEPEREALFALASLIAPQDVQLYYQIAIHGRKDLALAPDEHAGFNMTLLRMLAFHPAHAQPDSVAAPRNNAAAAASRPAPAAMPAQPDAGTDGSAAARALLAGLGNRKPASRPVAQEPAAAADAEPEPAPAPLAAPAPAPSVTPVAPAAPPVAAPAPEAIAVAAPSVASEDEQRDDDEDDAELDNTAPWDEAEAEESMPAYAMAEESAAVEASPYEFDGDWGGLVTQLGTRLGASRMLAHNAVLKGWSQSRLELAVPDSFRHMATRDYQEKLKTALAEQFGHAVELVVTIEELGLETPAMQGARHRQEQLAQARICLENDPVIQQLVRDMGATLIAETIQPVQEL</sequence>